<evidence type="ECO:0000256" key="1">
    <source>
        <dbReference type="SAM" id="MobiDB-lite"/>
    </source>
</evidence>
<reference evidence="2 3" key="1">
    <citation type="submission" date="2019-04" db="EMBL/GenBank/DDBJ databases">
        <title>Friends and foes A comparative genomics studyof 23 Aspergillus species from section Flavi.</title>
        <authorList>
            <consortium name="DOE Joint Genome Institute"/>
            <person name="Kjaerbolling I."/>
            <person name="Vesth T."/>
            <person name="Frisvad J.C."/>
            <person name="Nybo J.L."/>
            <person name="Theobald S."/>
            <person name="Kildgaard S."/>
            <person name="Isbrandt T."/>
            <person name="Kuo A."/>
            <person name="Sato A."/>
            <person name="Lyhne E.K."/>
            <person name="Kogle M.E."/>
            <person name="Wiebenga A."/>
            <person name="Kun R.S."/>
            <person name="Lubbers R.J."/>
            <person name="Makela M.R."/>
            <person name="Barry K."/>
            <person name="Chovatia M."/>
            <person name="Clum A."/>
            <person name="Daum C."/>
            <person name="Haridas S."/>
            <person name="He G."/>
            <person name="LaButti K."/>
            <person name="Lipzen A."/>
            <person name="Mondo S."/>
            <person name="Riley R."/>
            <person name="Salamov A."/>
            <person name="Simmons B.A."/>
            <person name="Magnuson J.K."/>
            <person name="Henrissat B."/>
            <person name="Mortensen U.H."/>
            <person name="Larsen T.O."/>
            <person name="Devries R.P."/>
            <person name="Grigoriev I.V."/>
            <person name="Machida M."/>
            <person name="Baker S.E."/>
            <person name="Andersen M.R."/>
        </authorList>
    </citation>
    <scope>NUCLEOTIDE SEQUENCE [LARGE SCALE GENOMIC DNA]</scope>
    <source>
        <strain evidence="2 3">IBT 29228</strain>
    </source>
</reference>
<proteinExistence type="predicted"/>
<feature type="region of interest" description="Disordered" evidence="1">
    <location>
        <begin position="1"/>
        <end position="71"/>
    </location>
</feature>
<name>A0A5N7APU7_9EURO</name>
<keyword evidence="3" id="KW-1185">Reference proteome</keyword>
<accession>A0A5N7APU7</accession>
<evidence type="ECO:0000313" key="3">
    <source>
        <dbReference type="Proteomes" id="UP000326198"/>
    </source>
</evidence>
<dbReference type="Proteomes" id="UP000326198">
    <property type="component" value="Unassembled WGS sequence"/>
</dbReference>
<dbReference type="AlphaFoldDB" id="A0A5N7APU7"/>
<organism evidence="2 3">
    <name type="scientific">Aspergillus bertholletiae</name>
    <dbReference type="NCBI Taxonomy" id="1226010"/>
    <lineage>
        <taxon>Eukaryota</taxon>
        <taxon>Fungi</taxon>
        <taxon>Dikarya</taxon>
        <taxon>Ascomycota</taxon>
        <taxon>Pezizomycotina</taxon>
        <taxon>Eurotiomycetes</taxon>
        <taxon>Eurotiomycetidae</taxon>
        <taxon>Eurotiales</taxon>
        <taxon>Aspergillaceae</taxon>
        <taxon>Aspergillus</taxon>
        <taxon>Aspergillus subgen. Circumdati</taxon>
    </lineage>
</organism>
<sequence length="71" mass="7907">MDDSSGYATFRGPQIPAAVNRQWRPTQPEGEQRHSALKIERLWGGIRPRNNGPASPPNYHKELNESPVAGN</sequence>
<gene>
    <name evidence="2" type="ORF">BDV26DRAFT_276889</name>
</gene>
<dbReference type="EMBL" id="ML736511">
    <property type="protein sequence ID" value="KAE8371029.1"/>
    <property type="molecule type" value="Genomic_DNA"/>
</dbReference>
<feature type="compositionally biased region" description="Basic and acidic residues" evidence="1">
    <location>
        <begin position="30"/>
        <end position="41"/>
    </location>
</feature>
<evidence type="ECO:0000313" key="2">
    <source>
        <dbReference type="EMBL" id="KAE8371029.1"/>
    </source>
</evidence>
<protein>
    <submittedName>
        <fullName evidence="2">Uncharacterized protein</fullName>
    </submittedName>
</protein>